<dbReference type="PANTHER" id="PTHR43056:SF10">
    <property type="entry name" value="COCE_NOND FAMILY, PUTATIVE (AFU_ORTHOLOGUE AFUA_7G00600)-RELATED"/>
    <property type="match status" value="1"/>
</dbReference>
<dbReference type="Pfam" id="PF02129">
    <property type="entry name" value="Peptidase_S15"/>
    <property type="match status" value="1"/>
</dbReference>
<dbReference type="Pfam" id="PF08530">
    <property type="entry name" value="PepX_C"/>
    <property type="match status" value="1"/>
</dbReference>
<dbReference type="SUPFAM" id="SSF53474">
    <property type="entry name" value="alpha/beta-Hydrolases"/>
    <property type="match status" value="1"/>
</dbReference>
<sequence>MRCYWVLIFLLSMTRVSAQNTAQDSVYVYAHYTKKEVYIPMRDGVKLYAAIYMPKDTSISYPILMTRTPYSIAPYGEQSFRIPIGPSMEFAKEKFIFVYQDVRGKYKSEGDFVANRPYTVKGSPAQTNESTDTYDSIDWLVRQLKSNGKVGVWGISSPGMYASMSLIDSHPALAAVSPQAPVTDWFLGDDRHHNGAFMLMGSFSFLSSFGKKRDSIGIRGPAGFSDYGTDNAYSFFLKAGALKNLNTRFLKGESILWNDMMTNADYNDYWQDRAYLSHIREIKPQVLVVGGWFDQEDLYGPLKTYAALRKIAPDRVKLVMGPWYHGSWTKGTGRNLDSLDFGQNTAVYYRREIELPFFVNHLKAKGKDTLAAATIFVTGENKWSMHETWPTVSTKLQPLFFTSEMKLSFQQAAKTPSSYVSYYSDPNKPVPYTREKTVLRGYKYMYEDQYFAGQRPDVLVFETDVLAEDLKLMGNIQANLFVSSSGTDADFVVKLIDVHPHAKGDKLSDCQCLIRAEVMRAKYRKSFSHPEPMKPNRIHEIRFDMQDAAHVFKKGHKIMVQVQSSWFPLVDRNPQQFMNIYEASDADFKKQEQRIYCQGKYASFILLPIVNSHEN</sequence>
<dbReference type="Gene3D" id="3.40.50.1820">
    <property type="entry name" value="alpha/beta hydrolase"/>
    <property type="match status" value="1"/>
</dbReference>
<evidence type="ECO:0000256" key="1">
    <source>
        <dbReference type="ARBA" id="ARBA00022801"/>
    </source>
</evidence>
<dbReference type="InterPro" id="IPR013736">
    <property type="entry name" value="Xaa-Pro_dipept_C"/>
</dbReference>
<keyword evidence="5" id="KW-1185">Reference proteome</keyword>
<dbReference type="Gene3D" id="1.10.3020.10">
    <property type="entry name" value="alpha-amino acid ester hydrolase ( Helical cap domain)"/>
    <property type="match status" value="1"/>
</dbReference>
<keyword evidence="2" id="KW-0732">Signal</keyword>
<comment type="caution">
    <text evidence="4">The sequence shown here is derived from an EMBL/GenBank/DDBJ whole genome shotgun (WGS) entry which is preliminary data.</text>
</comment>
<dbReference type="SMART" id="SM00939">
    <property type="entry name" value="PepX_C"/>
    <property type="match status" value="1"/>
</dbReference>
<feature type="domain" description="Xaa-Pro dipeptidyl-peptidase C-terminal" evidence="3">
    <location>
        <begin position="355"/>
        <end position="606"/>
    </location>
</feature>
<dbReference type="Proteomes" id="UP000286246">
    <property type="component" value="Unassembled WGS sequence"/>
</dbReference>
<reference evidence="4 5" key="1">
    <citation type="submission" date="2018-09" db="EMBL/GenBank/DDBJ databases">
        <title>Genomic Encyclopedia of Type Strains, Phase III (KMG-III): the genomes of soil and plant-associated and newly described type strains.</title>
        <authorList>
            <person name="Whitman W."/>
        </authorList>
    </citation>
    <scope>NUCLEOTIDE SEQUENCE [LARGE SCALE GENOMIC DNA]</scope>
    <source>
        <strain evidence="4 5">CECT 7938</strain>
    </source>
</reference>
<evidence type="ECO:0000313" key="5">
    <source>
        <dbReference type="Proteomes" id="UP000286246"/>
    </source>
</evidence>
<feature type="signal peptide" evidence="2">
    <location>
        <begin position="1"/>
        <end position="18"/>
    </location>
</feature>
<dbReference type="SUPFAM" id="SSF49785">
    <property type="entry name" value="Galactose-binding domain-like"/>
    <property type="match status" value="1"/>
</dbReference>
<gene>
    <name evidence="4" type="ORF">DFQ12_3441</name>
</gene>
<dbReference type="GO" id="GO:0008239">
    <property type="term" value="F:dipeptidyl-peptidase activity"/>
    <property type="evidence" value="ECO:0007669"/>
    <property type="project" value="InterPro"/>
</dbReference>
<organism evidence="4 5">
    <name type="scientific">Sphingobacterium detergens</name>
    <dbReference type="NCBI Taxonomy" id="1145106"/>
    <lineage>
        <taxon>Bacteria</taxon>
        <taxon>Pseudomonadati</taxon>
        <taxon>Bacteroidota</taxon>
        <taxon>Sphingobacteriia</taxon>
        <taxon>Sphingobacteriales</taxon>
        <taxon>Sphingobacteriaceae</taxon>
        <taxon>Sphingobacterium</taxon>
    </lineage>
</organism>
<dbReference type="Gene3D" id="2.60.120.260">
    <property type="entry name" value="Galactose-binding domain-like"/>
    <property type="match status" value="1"/>
</dbReference>
<dbReference type="EMBL" id="RAPY01000003">
    <property type="protein sequence ID" value="RKE49327.1"/>
    <property type="molecule type" value="Genomic_DNA"/>
</dbReference>
<protein>
    <recommendedName>
        <fullName evidence="3">Xaa-Pro dipeptidyl-peptidase C-terminal domain-containing protein</fullName>
    </recommendedName>
</protein>
<dbReference type="InterPro" id="IPR050585">
    <property type="entry name" value="Xaa-Pro_dipeptidyl-ppase/CocE"/>
</dbReference>
<evidence type="ECO:0000313" key="4">
    <source>
        <dbReference type="EMBL" id="RKE49327.1"/>
    </source>
</evidence>
<feature type="chain" id="PRO_5019393958" description="Xaa-Pro dipeptidyl-peptidase C-terminal domain-containing protein" evidence="2">
    <location>
        <begin position="19"/>
        <end position="615"/>
    </location>
</feature>
<dbReference type="NCBIfam" id="TIGR00976">
    <property type="entry name" value="CocE_NonD"/>
    <property type="match status" value="1"/>
</dbReference>
<dbReference type="InterPro" id="IPR000383">
    <property type="entry name" value="Xaa-Pro-like_dom"/>
</dbReference>
<dbReference type="InterPro" id="IPR005674">
    <property type="entry name" value="CocE/Ser_esterase"/>
</dbReference>
<dbReference type="PANTHER" id="PTHR43056">
    <property type="entry name" value="PEPTIDASE S9 PROLYL OLIGOPEPTIDASE"/>
    <property type="match status" value="1"/>
</dbReference>
<accession>A0A420AY14</accession>
<dbReference type="AlphaFoldDB" id="A0A420AY14"/>
<name>A0A420AY14_SPHD1</name>
<evidence type="ECO:0000256" key="2">
    <source>
        <dbReference type="SAM" id="SignalP"/>
    </source>
</evidence>
<keyword evidence="1" id="KW-0378">Hydrolase</keyword>
<dbReference type="InterPro" id="IPR008979">
    <property type="entry name" value="Galactose-bd-like_sf"/>
</dbReference>
<evidence type="ECO:0000259" key="3">
    <source>
        <dbReference type="SMART" id="SM00939"/>
    </source>
</evidence>
<proteinExistence type="predicted"/>
<dbReference type="InterPro" id="IPR029058">
    <property type="entry name" value="AB_hydrolase_fold"/>
</dbReference>